<keyword evidence="1 3" id="KW-0378">Hydrolase</keyword>
<accession>A0ABT2NIT0</accession>
<dbReference type="SUPFAM" id="SSF52499">
    <property type="entry name" value="Isochorismatase-like hydrolases"/>
    <property type="match status" value="1"/>
</dbReference>
<keyword evidence="4" id="KW-1185">Reference proteome</keyword>
<protein>
    <submittedName>
        <fullName evidence="3">Cysteine hydrolase</fullName>
    </submittedName>
</protein>
<evidence type="ECO:0000256" key="1">
    <source>
        <dbReference type="ARBA" id="ARBA00022801"/>
    </source>
</evidence>
<dbReference type="CDD" id="cd00431">
    <property type="entry name" value="cysteine_hydrolases"/>
    <property type="match status" value="1"/>
</dbReference>
<comment type="caution">
    <text evidence="3">The sequence shown here is derived from an EMBL/GenBank/DDBJ whole genome shotgun (WGS) entry which is preliminary data.</text>
</comment>
<dbReference type="Proteomes" id="UP001205601">
    <property type="component" value="Unassembled WGS sequence"/>
</dbReference>
<evidence type="ECO:0000313" key="4">
    <source>
        <dbReference type="Proteomes" id="UP001205601"/>
    </source>
</evidence>
<evidence type="ECO:0000259" key="2">
    <source>
        <dbReference type="Pfam" id="PF00857"/>
    </source>
</evidence>
<dbReference type="PANTHER" id="PTHR43540">
    <property type="entry name" value="PEROXYUREIDOACRYLATE/UREIDOACRYLATE AMIDOHYDROLASE-RELATED"/>
    <property type="match status" value="1"/>
</dbReference>
<dbReference type="GO" id="GO:0016787">
    <property type="term" value="F:hydrolase activity"/>
    <property type="evidence" value="ECO:0007669"/>
    <property type="project" value="UniProtKB-KW"/>
</dbReference>
<dbReference type="InterPro" id="IPR050272">
    <property type="entry name" value="Isochorismatase-like_hydrls"/>
</dbReference>
<evidence type="ECO:0000313" key="3">
    <source>
        <dbReference type="EMBL" id="MCT8328818.1"/>
    </source>
</evidence>
<reference evidence="4" key="1">
    <citation type="submission" date="2023-07" db="EMBL/GenBank/DDBJ databases">
        <title>Defluviimonas sediminis sp. nov., isolated from mangrove sediment.</title>
        <authorList>
            <person name="Liu L."/>
            <person name="Li J."/>
            <person name="Huang Y."/>
            <person name="Pan J."/>
            <person name="Li M."/>
        </authorList>
    </citation>
    <scope>NUCLEOTIDE SEQUENCE [LARGE SCALE GENOMIC DNA]</scope>
    <source>
        <strain evidence="4">FT324</strain>
    </source>
</reference>
<dbReference type="PANTHER" id="PTHR43540:SF6">
    <property type="entry name" value="ISOCHORISMATASE-LIKE DOMAIN-CONTAINING PROTEIN"/>
    <property type="match status" value="1"/>
</dbReference>
<dbReference type="InterPro" id="IPR000868">
    <property type="entry name" value="Isochorismatase-like_dom"/>
</dbReference>
<gene>
    <name evidence="3" type="ORF">N5I32_04730</name>
</gene>
<dbReference type="InterPro" id="IPR036380">
    <property type="entry name" value="Isochorismatase-like_sf"/>
</dbReference>
<organism evidence="3 4">
    <name type="scientific">Albidovulum sediminis</name>
    <dbReference type="NCBI Taxonomy" id="3066345"/>
    <lineage>
        <taxon>Bacteria</taxon>
        <taxon>Pseudomonadati</taxon>
        <taxon>Pseudomonadota</taxon>
        <taxon>Alphaproteobacteria</taxon>
        <taxon>Rhodobacterales</taxon>
        <taxon>Paracoccaceae</taxon>
        <taxon>Albidovulum</taxon>
    </lineage>
</organism>
<name>A0ABT2NIT0_9RHOB</name>
<proteinExistence type="predicted"/>
<feature type="domain" description="Isochorismatase-like" evidence="2">
    <location>
        <begin position="9"/>
        <end position="176"/>
    </location>
</feature>
<dbReference type="Gene3D" id="3.40.50.850">
    <property type="entry name" value="Isochorismatase-like"/>
    <property type="match status" value="1"/>
</dbReference>
<dbReference type="EMBL" id="JAOCQF010000001">
    <property type="protein sequence ID" value="MCT8328818.1"/>
    <property type="molecule type" value="Genomic_DNA"/>
</dbReference>
<dbReference type="RefSeq" id="WP_261494238.1">
    <property type="nucleotide sequence ID" value="NZ_JAOCQF010000001.1"/>
</dbReference>
<sequence length="206" mass="22670">MSDVIPTRCAIILVDMARDFVEEGGFIADAGGPDYRERAKGILAPLQRLLDAGRKTGVTVVYSTDCHTPDDLEMKKWPPHSMKGSEWAEIVSELAPQPGDLSIPKTTYSGFQSSNMESVLRARGIDTLYITGLHTDCCCRHTSGDAFQKGFNLVWVTDALQAFTQEGHESGLEYYKAWYATDPERQFKTADQIAAEWTAAAQDAAA</sequence>
<dbReference type="Pfam" id="PF00857">
    <property type="entry name" value="Isochorismatase"/>
    <property type="match status" value="1"/>
</dbReference>